<feature type="non-terminal residue" evidence="4">
    <location>
        <position position="122"/>
    </location>
</feature>
<evidence type="ECO:0000256" key="2">
    <source>
        <dbReference type="ARBA" id="ARBA00022729"/>
    </source>
</evidence>
<evidence type="ECO:0000256" key="1">
    <source>
        <dbReference type="ARBA" id="ARBA00005507"/>
    </source>
</evidence>
<organism evidence="4 5">
    <name type="scientific">Erythranthe guttata</name>
    <name type="common">Yellow monkey flower</name>
    <name type="synonym">Mimulus guttatus</name>
    <dbReference type="NCBI Taxonomy" id="4155"/>
    <lineage>
        <taxon>Eukaryota</taxon>
        <taxon>Viridiplantae</taxon>
        <taxon>Streptophyta</taxon>
        <taxon>Embryophyta</taxon>
        <taxon>Tracheophyta</taxon>
        <taxon>Spermatophyta</taxon>
        <taxon>Magnoliopsida</taxon>
        <taxon>eudicotyledons</taxon>
        <taxon>Gunneridae</taxon>
        <taxon>Pentapetalae</taxon>
        <taxon>asterids</taxon>
        <taxon>lamiids</taxon>
        <taxon>Lamiales</taxon>
        <taxon>Phrymaceae</taxon>
        <taxon>Erythranthe</taxon>
    </lineage>
</organism>
<dbReference type="Proteomes" id="UP000030748">
    <property type="component" value="Unassembled WGS sequence"/>
</dbReference>
<dbReference type="Pfam" id="PF04833">
    <property type="entry name" value="COBRA"/>
    <property type="match status" value="1"/>
</dbReference>
<gene>
    <name evidence="4" type="ORF">MIMGU_mgv1a024983mg</name>
</gene>
<keyword evidence="3" id="KW-0325">Glycoprotein</keyword>
<comment type="similarity">
    <text evidence="1">Belongs to the COBRA family.</text>
</comment>
<keyword evidence="2" id="KW-0732">Signal</keyword>
<dbReference type="GO" id="GO:0010215">
    <property type="term" value="P:cellulose microfibril organization"/>
    <property type="evidence" value="ECO:0007669"/>
    <property type="project" value="InterPro"/>
</dbReference>
<evidence type="ECO:0000313" key="5">
    <source>
        <dbReference type="Proteomes" id="UP000030748"/>
    </source>
</evidence>
<name>A0A022QEZ8_ERYGU</name>
<dbReference type="PANTHER" id="PTHR31673">
    <property type="entry name" value="PROTEIN COBRA"/>
    <property type="match status" value="1"/>
</dbReference>
<dbReference type="EMBL" id="KI631651">
    <property type="protein sequence ID" value="EYU26506.1"/>
    <property type="molecule type" value="Genomic_DNA"/>
</dbReference>
<proteinExistence type="inferred from homology"/>
<reference evidence="4 5" key="1">
    <citation type="journal article" date="2013" name="Proc. Natl. Acad. Sci. U.S.A.">
        <title>Fine-scale variation in meiotic recombination in Mimulus inferred from population shotgun sequencing.</title>
        <authorList>
            <person name="Hellsten U."/>
            <person name="Wright K.M."/>
            <person name="Jenkins J."/>
            <person name="Shu S."/>
            <person name="Yuan Y."/>
            <person name="Wessler S.R."/>
            <person name="Schmutz J."/>
            <person name="Willis J.H."/>
            <person name="Rokhsar D.S."/>
        </authorList>
    </citation>
    <scope>NUCLEOTIDE SEQUENCE [LARGE SCALE GENOMIC DNA]</scope>
    <source>
        <strain evidence="5">cv. DUN x IM62</strain>
    </source>
</reference>
<keyword evidence="5" id="KW-1185">Reference proteome</keyword>
<evidence type="ECO:0008006" key="6">
    <source>
        <dbReference type="Google" id="ProtNLM"/>
    </source>
</evidence>
<dbReference type="PANTHER" id="PTHR31673:SF30">
    <property type="entry name" value="COBRA-LIKE PROTEIN 6"/>
    <property type="match status" value="1"/>
</dbReference>
<dbReference type="STRING" id="4155.A0A022QEZ8"/>
<dbReference type="AlphaFoldDB" id="A0A022QEZ8"/>
<sequence>MLRCARGYDILDPNGNITIKWDVLQKRVEYGNQNVRVSIVNYQLFRHIGFPGWKFRWEWQKDEVIWAMTGAETTEQGDCSRFIGNSPPHCCVKNPIIIDMLPNTPFNKQVNNCCRGGILTSM</sequence>
<dbReference type="InterPro" id="IPR006918">
    <property type="entry name" value="COBRA_pln"/>
</dbReference>
<protein>
    <recommendedName>
        <fullName evidence="6">COBRA-like protein</fullName>
    </recommendedName>
</protein>
<accession>A0A022QEZ8</accession>
<dbReference type="GO" id="GO:0016020">
    <property type="term" value="C:membrane"/>
    <property type="evidence" value="ECO:0007669"/>
    <property type="project" value="InterPro"/>
</dbReference>
<evidence type="ECO:0000313" key="4">
    <source>
        <dbReference type="EMBL" id="EYU26506.1"/>
    </source>
</evidence>
<evidence type="ECO:0000256" key="3">
    <source>
        <dbReference type="ARBA" id="ARBA00023180"/>
    </source>
</evidence>